<evidence type="ECO:0000313" key="2">
    <source>
        <dbReference type="Proteomes" id="UP000236664"/>
    </source>
</evidence>
<proteinExistence type="predicted"/>
<dbReference type="Proteomes" id="UP000236664">
    <property type="component" value="Unassembled WGS sequence"/>
</dbReference>
<dbReference type="STRING" id="42673.A0A2K0WBS3"/>
<comment type="caution">
    <text evidence="1">The sequence shown here is derived from an EMBL/GenBank/DDBJ whole genome shotgun (WGS) entry which is preliminary data.</text>
</comment>
<dbReference type="AlphaFoldDB" id="A0A2K0WBS3"/>
<organism evidence="1 2">
    <name type="scientific">Gibberella nygamai</name>
    <name type="common">Bean root rot disease fungus</name>
    <name type="synonym">Fusarium nygamai</name>
    <dbReference type="NCBI Taxonomy" id="42673"/>
    <lineage>
        <taxon>Eukaryota</taxon>
        <taxon>Fungi</taxon>
        <taxon>Dikarya</taxon>
        <taxon>Ascomycota</taxon>
        <taxon>Pezizomycotina</taxon>
        <taxon>Sordariomycetes</taxon>
        <taxon>Hypocreomycetidae</taxon>
        <taxon>Hypocreales</taxon>
        <taxon>Nectriaceae</taxon>
        <taxon>Fusarium</taxon>
        <taxon>Fusarium fujikuroi species complex</taxon>
    </lineage>
</organism>
<evidence type="ECO:0000313" key="1">
    <source>
        <dbReference type="EMBL" id="PNP79732.1"/>
    </source>
</evidence>
<dbReference type="EMBL" id="MTQA01000088">
    <property type="protein sequence ID" value="PNP79732.1"/>
    <property type="molecule type" value="Genomic_DNA"/>
</dbReference>
<keyword evidence="2" id="KW-1185">Reference proteome</keyword>
<gene>
    <name evidence="1" type="ORF">FNYG_06825</name>
</gene>
<sequence length="136" mass="15249">MTFSAELSSFKGGLGPRNKIGISSYLSEFQHQDIGIRGCVNATGICLYTELNKNGTQEYWQTPLNQFRKGGPVYVTSITSSWQAFAPPNWFVFSGASWAIFATGDGDPWPHNGPQVGFNEVRETFDQENIPDYDRW</sequence>
<accession>A0A2K0WBS3</accession>
<protein>
    <recommendedName>
        <fullName evidence="3">GH16 domain-containing protein</fullName>
    </recommendedName>
</protein>
<reference evidence="1 2" key="1">
    <citation type="submission" date="2017-06" db="EMBL/GenBank/DDBJ databases">
        <title>Genome of Fusarium nygamai isolate CS10214.</title>
        <authorList>
            <person name="Gardiner D.M."/>
            <person name="Obanor F."/>
            <person name="Kazan K."/>
        </authorList>
    </citation>
    <scope>NUCLEOTIDE SEQUENCE [LARGE SCALE GENOMIC DNA]</scope>
    <source>
        <strain evidence="1 2">CS10214</strain>
    </source>
</reference>
<name>A0A2K0WBS3_GIBNY</name>
<evidence type="ECO:0008006" key="3">
    <source>
        <dbReference type="Google" id="ProtNLM"/>
    </source>
</evidence>
<dbReference type="OrthoDB" id="2139957at2759"/>